<evidence type="ECO:0000313" key="2">
    <source>
        <dbReference type="EMBL" id="GAA1397348.1"/>
    </source>
</evidence>
<sequence>MLNLLPERLDRILLLGAHCDDIAIGAGGTLLELCRAYPGVHVTALVLTGAGSLREEEERSALAAFTPGAELEVTVMDLPDGRVPQHWERAKMALEELRTRGEPDLVIGPSPHDAHQDHRTLAQMIPTAYRDHLTLGYEILKWEGDLAQPGVYLPLAEPVLTEKIVKLGEHYGSQQDRPWFDDETFRGLARVRGVQCHARYAEAFHVQKLTLSVAPIAGSEPSPGFGAA</sequence>
<keyword evidence="1" id="KW-0862">Zinc</keyword>
<dbReference type="PANTHER" id="PTHR12993">
    <property type="entry name" value="N-ACETYLGLUCOSAMINYL-PHOSPHATIDYLINOSITOL DE-N-ACETYLASE-RELATED"/>
    <property type="match status" value="1"/>
</dbReference>
<keyword evidence="3" id="KW-1185">Reference proteome</keyword>
<gene>
    <name evidence="2" type="ORF">GCM10009613_49890</name>
</gene>
<evidence type="ECO:0000313" key="3">
    <source>
        <dbReference type="Proteomes" id="UP001501414"/>
    </source>
</evidence>
<organism evidence="2 3">
    <name type="scientific">Pseudonocardia kongjuensis</name>
    <dbReference type="NCBI Taxonomy" id="102227"/>
    <lineage>
        <taxon>Bacteria</taxon>
        <taxon>Bacillati</taxon>
        <taxon>Actinomycetota</taxon>
        <taxon>Actinomycetes</taxon>
        <taxon>Pseudonocardiales</taxon>
        <taxon>Pseudonocardiaceae</taxon>
        <taxon>Pseudonocardia</taxon>
    </lineage>
</organism>
<accession>A0ABN1Y408</accession>
<dbReference type="Gene3D" id="3.40.50.10320">
    <property type="entry name" value="LmbE-like"/>
    <property type="match status" value="1"/>
</dbReference>
<protein>
    <submittedName>
        <fullName evidence="2">PIG-L family deacetylase</fullName>
    </submittedName>
</protein>
<dbReference type="PANTHER" id="PTHR12993:SF30">
    <property type="entry name" value="N-ACETYL-ALPHA-D-GLUCOSAMINYL L-MALATE DEACETYLASE 1"/>
    <property type="match status" value="1"/>
</dbReference>
<comment type="caution">
    <text evidence="2">The sequence shown here is derived from an EMBL/GenBank/DDBJ whole genome shotgun (WGS) entry which is preliminary data.</text>
</comment>
<evidence type="ECO:0000256" key="1">
    <source>
        <dbReference type="ARBA" id="ARBA00022833"/>
    </source>
</evidence>
<dbReference type="RefSeq" id="WP_344026689.1">
    <property type="nucleotide sequence ID" value="NZ_BAAAJK010000034.1"/>
</dbReference>
<proteinExistence type="predicted"/>
<dbReference type="EMBL" id="BAAAJK010000034">
    <property type="protein sequence ID" value="GAA1397348.1"/>
    <property type="molecule type" value="Genomic_DNA"/>
</dbReference>
<dbReference type="SUPFAM" id="SSF102588">
    <property type="entry name" value="LmbE-like"/>
    <property type="match status" value="1"/>
</dbReference>
<dbReference type="InterPro" id="IPR024078">
    <property type="entry name" value="LmbE-like_dom_sf"/>
</dbReference>
<dbReference type="InterPro" id="IPR003737">
    <property type="entry name" value="GlcNAc_PI_deacetylase-related"/>
</dbReference>
<dbReference type="Proteomes" id="UP001501414">
    <property type="component" value="Unassembled WGS sequence"/>
</dbReference>
<name>A0ABN1Y408_9PSEU</name>
<dbReference type="Pfam" id="PF02585">
    <property type="entry name" value="PIG-L"/>
    <property type="match status" value="1"/>
</dbReference>
<reference evidence="2 3" key="1">
    <citation type="journal article" date="2019" name="Int. J. Syst. Evol. Microbiol.">
        <title>The Global Catalogue of Microorganisms (GCM) 10K type strain sequencing project: providing services to taxonomists for standard genome sequencing and annotation.</title>
        <authorList>
            <consortium name="The Broad Institute Genomics Platform"/>
            <consortium name="The Broad Institute Genome Sequencing Center for Infectious Disease"/>
            <person name="Wu L."/>
            <person name="Ma J."/>
        </authorList>
    </citation>
    <scope>NUCLEOTIDE SEQUENCE [LARGE SCALE GENOMIC DNA]</scope>
    <source>
        <strain evidence="2 3">JCM 11896</strain>
    </source>
</reference>